<evidence type="ECO:0000313" key="2">
    <source>
        <dbReference type="EMBL" id="GFE05731.1"/>
    </source>
</evidence>
<organism evidence="2 3">
    <name type="scientific">Streptomyces caniferus</name>
    <dbReference type="NCBI Taxonomy" id="285557"/>
    <lineage>
        <taxon>Bacteria</taxon>
        <taxon>Bacillati</taxon>
        <taxon>Actinomycetota</taxon>
        <taxon>Actinomycetes</taxon>
        <taxon>Kitasatosporales</taxon>
        <taxon>Streptomycetaceae</taxon>
        <taxon>Streptomyces</taxon>
    </lineage>
</organism>
<dbReference type="EMBL" id="BLIN01000003">
    <property type="protein sequence ID" value="GFE05731.1"/>
    <property type="molecule type" value="Genomic_DNA"/>
</dbReference>
<dbReference type="Proteomes" id="UP000435837">
    <property type="component" value="Unassembled WGS sequence"/>
</dbReference>
<sequence>MTCPLRKARPRAHHPARPVLSSRRSPADLPLSVRAALCAHELTGDPRVAFLWQTVVYRGFDVELDEPGRRSGAALETLMTDLGTPAEAEGFALVGEWAEALSRTLTAGLPALLALLSHPDTTVRRILPLVFAYADAPTEEVVPALLARSESDPAPVRLGLLFALALHCDIPEVRDHLRRRMRGEPADALGAAFGLLLPPVPECDDGVIDEALDRGLVPTPAPGPALTPDPAPTPTGAKCSREPSGRSPGAAIPAVCPPSGSGSGRAPCTPVCYGRRRTRPTSCGRTSGHVSATTCRPARSAPC</sequence>
<reference evidence="2 3" key="1">
    <citation type="submission" date="2019-12" db="EMBL/GenBank/DDBJ databases">
        <title>Whole genome shotgun sequence of Streptomyces caniferus NBRC 15389.</title>
        <authorList>
            <person name="Ichikawa N."/>
            <person name="Kimura A."/>
            <person name="Kitahashi Y."/>
            <person name="Komaki H."/>
            <person name="Tamura T."/>
        </authorList>
    </citation>
    <scope>NUCLEOTIDE SEQUENCE [LARGE SCALE GENOMIC DNA]</scope>
    <source>
        <strain evidence="2 3">NBRC 15389</strain>
    </source>
</reference>
<feature type="compositionally biased region" description="Basic residues" evidence="1">
    <location>
        <begin position="1"/>
        <end position="16"/>
    </location>
</feature>
<name>A0A640S5F7_9ACTN</name>
<dbReference type="Gene3D" id="1.25.10.10">
    <property type="entry name" value="Leucine-rich Repeat Variant"/>
    <property type="match status" value="1"/>
</dbReference>
<dbReference type="SUPFAM" id="SSF48371">
    <property type="entry name" value="ARM repeat"/>
    <property type="match status" value="1"/>
</dbReference>
<feature type="compositionally biased region" description="Polar residues" evidence="1">
    <location>
        <begin position="280"/>
        <end position="294"/>
    </location>
</feature>
<gene>
    <name evidence="2" type="ORF">Scani_19990</name>
</gene>
<evidence type="ECO:0000313" key="3">
    <source>
        <dbReference type="Proteomes" id="UP000435837"/>
    </source>
</evidence>
<accession>A0A640S5F7</accession>
<feature type="region of interest" description="Disordered" evidence="1">
    <location>
        <begin position="1"/>
        <end position="24"/>
    </location>
</feature>
<proteinExistence type="predicted"/>
<dbReference type="InterPro" id="IPR011989">
    <property type="entry name" value="ARM-like"/>
</dbReference>
<dbReference type="AlphaFoldDB" id="A0A640S5F7"/>
<dbReference type="InterPro" id="IPR016024">
    <property type="entry name" value="ARM-type_fold"/>
</dbReference>
<protein>
    <submittedName>
        <fullName evidence="2">Uncharacterized protein</fullName>
    </submittedName>
</protein>
<feature type="compositionally biased region" description="Pro residues" evidence="1">
    <location>
        <begin position="219"/>
        <end position="233"/>
    </location>
</feature>
<evidence type="ECO:0000256" key="1">
    <source>
        <dbReference type="SAM" id="MobiDB-lite"/>
    </source>
</evidence>
<feature type="region of interest" description="Disordered" evidence="1">
    <location>
        <begin position="214"/>
        <end position="303"/>
    </location>
</feature>
<comment type="caution">
    <text evidence="2">The sequence shown here is derived from an EMBL/GenBank/DDBJ whole genome shotgun (WGS) entry which is preliminary data.</text>
</comment>